<evidence type="ECO:0000313" key="3">
    <source>
        <dbReference type="Proteomes" id="UP001500426"/>
    </source>
</evidence>
<dbReference type="InterPro" id="IPR027268">
    <property type="entry name" value="Peptidase_M4/M1_CTD_sf"/>
</dbReference>
<accession>A0ABP7UCX8</accession>
<evidence type="ECO:0000313" key="2">
    <source>
        <dbReference type="EMBL" id="GAA4040742.1"/>
    </source>
</evidence>
<keyword evidence="1" id="KW-0732">Signal</keyword>
<feature type="signal peptide" evidence="1">
    <location>
        <begin position="1"/>
        <end position="17"/>
    </location>
</feature>
<evidence type="ECO:0000256" key="1">
    <source>
        <dbReference type="SAM" id="SignalP"/>
    </source>
</evidence>
<comment type="caution">
    <text evidence="2">The sequence shown here is derived from an EMBL/GenBank/DDBJ whole genome shotgun (WGS) entry which is preliminary data.</text>
</comment>
<sequence length="932" mass="109181">MKKVTYILFLLSFFASAQHHSKFVITVDHEKKMLSVYQELTYFNQSADTIKSIILNDWNNAYSDRNSPLGKRFSDEFVRSFHLASDKERGETKNLTIIDESKSLLTWNRPENHPDLVDVTLNNNILPNQKRTFVLSYFLKIPDDKFTRYGFNSQEGMVLKNCFLTPAVYENKSFKKYSNLNIDDVSNAISDIDLQINTNEHQVICDLPLKKKENNSFYFSGKKYSYFNLYIEKNTSFMSFKNVDLDIVTNIEDKKVSDINKAIIVDKVLTYVEANIGKYQKSKITVSQVDYDTNPFYGLNQLPSFISPFPDEFIYELKFLKTFLNNYLKSTLRLDARKDNWIYDAIQIHYMMKYIDEHYPDAKMMGSVAKLKLVKGYRLVSLDFNEQYSYFYMLMARKNLDQPLGDPKNTLIKFNEKIASKYRAGLSFRYLSDYIGEENLKKSISEFVAYAEKNQTDSGKFESIIKNNSLKNTDWFFNTIINSRKIVDYKFDNVTKTTDSVSFTLKNKTDVNVPIPVYGIKNKKVVFKEWIDNPSVDSTYTFKRNNADKIVINYKNIVPEFNQRNNWKSLKPFRLSNRPIKFNLMKDLEDPNYNQVLYVPTLEYNYYDGFIPGLNFHNKTILDRPFTFDVNPSFSTKTKDISGSFSFAVNQFNRNSNLFLIKYGFSGSTFHYAPDAYYQKVNPFVIFRFRDDDLRSNQGRSIVIRQVYVNREPSQFVKNTFEGNYSIFNARFSSSKVEITKAFAYSTDLQLGSQFGKTAASITFRRLFDNSRQVNLRLYGGLFLYNKSESNYFNFALDRPTDYLFDYNYLGRSESTGLFSQQFIEAEGGFKSKLSHPFSNQWITTLNGSFNVWNWVEIYGDLGFLKNKQQDARFVYDSGIRLNLVTDFFELYFPVYSNNGWEVSQPKYSEKIRFIVAFSPKSLIGLFTRKWF</sequence>
<dbReference type="EMBL" id="BAABCS010000003">
    <property type="protein sequence ID" value="GAA4040742.1"/>
    <property type="molecule type" value="Genomic_DNA"/>
</dbReference>
<dbReference type="Gene3D" id="1.10.390.10">
    <property type="entry name" value="Neutral Protease Domain 2"/>
    <property type="match status" value="1"/>
</dbReference>
<organism evidence="2 3">
    <name type="scientific">Flavobacterium chungnamense</name>
    <dbReference type="NCBI Taxonomy" id="706182"/>
    <lineage>
        <taxon>Bacteria</taxon>
        <taxon>Pseudomonadati</taxon>
        <taxon>Bacteroidota</taxon>
        <taxon>Flavobacteriia</taxon>
        <taxon>Flavobacteriales</taxon>
        <taxon>Flavobacteriaceae</taxon>
        <taxon>Flavobacterium</taxon>
    </lineage>
</organism>
<protein>
    <recommendedName>
        <fullName evidence="4">Aminopeptidase</fullName>
    </recommendedName>
</protein>
<dbReference type="RefSeq" id="WP_345089246.1">
    <property type="nucleotide sequence ID" value="NZ_BAABCS010000003.1"/>
</dbReference>
<name>A0ABP7UCX8_9FLAO</name>
<proteinExistence type="predicted"/>
<dbReference type="Proteomes" id="UP001500426">
    <property type="component" value="Unassembled WGS sequence"/>
</dbReference>
<reference evidence="3" key="1">
    <citation type="journal article" date="2019" name="Int. J. Syst. Evol. Microbiol.">
        <title>The Global Catalogue of Microorganisms (GCM) 10K type strain sequencing project: providing services to taxonomists for standard genome sequencing and annotation.</title>
        <authorList>
            <consortium name="The Broad Institute Genomics Platform"/>
            <consortium name="The Broad Institute Genome Sequencing Center for Infectious Disease"/>
            <person name="Wu L."/>
            <person name="Ma J."/>
        </authorList>
    </citation>
    <scope>NUCLEOTIDE SEQUENCE [LARGE SCALE GENOMIC DNA]</scope>
    <source>
        <strain evidence="3">JCM 17068</strain>
    </source>
</reference>
<evidence type="ECO:0008006" key="4">
    <source>
        <dbReference type="Google" id="ProtNLM"/>
    </source>
</evidence>
<gene>
    <name evidence="2" type="ORF">GCM10022388_01600</name>
</gene>
<keyword evidence="3" id="KW-1185">Reference proteome</keyword>
<feature type="chain" id="PRO_5046615315" description="Aminopeptidase" evidence="1">
    <location>
        <begin position="18"/>
        <end position="932"/>
    </location>
</feature>